<comment type="caution">
    <text evidence="7">The sequence shown here is derived from an EMBL/GenBank/DDBJ whole genome shotgun (WGS) entry which is preliminary data.</text>
</comment>
<reference evidence="7" key="1">
    <citation type="submission" date="2021-02" db="EMBL/GenBank/DDBJ databases">
        <authorList>
            <person name="Nowell W R."/>
        </authorList>
    </citation>
    <scope>NUCLEOTIDE SEQUENCE</scope>
</reference>
<evidence type="ECO:0000256" key="1">
    <source>
        <dbReference type="SAM" id="MobiDB-lite"/>
    </source>
</evidence>
<dbReference type="Proteomes" id="UP000681720">
    <property type="component" value="Unassembled WGS sequence"/>
</dbReference>
<dbReference type="Proteomes" id="UP000663866">
    <property type="component" value="Unassembled WGS sequence"/>
</dbReference>
<dbReference type="EMBL" id="CAJOBF010002458">
    <property type="protein sequence ID" value="CAF4035527.1"/>
    <property type="molecule type" value="Genomic_DNA"/>
</dbReference>
<feature type="region of interest" description="Disordered" evidence="1">
    <location>
        <begin position="12"/>
        <end position="85"/>
    </location>
</feature>
<dbReference type="EMBL" id="CAJNRE010000140">
    <property type="protein sequence ID" value="CAF1921435.1"/>
    <property type="molecule type" value="Genomic_DNA"/>
</dbReference>
<dbReference type="Proteomes" id="UP000681967">
    <property type="component" value="Unassembled WGS sequence"/>
</dbReference>
<dbReference type="Proteomes" id="UP000663824">
    <property type="component" value="Unassembled WGS sequence"/>
</dbReference>
<keyword evidence="12" id="KW-1185">Reference proteome</keyword>
<accession>A0A819QV85</accession>
<dbReference type="Proteomes" id="UP000663887">
    <property type="component" value="Unassembled WGS sequence"/>
</dbReference>
<dbReference type="EMBL" id="CAJNRF010000174">
    <property type="protein sequence ID" value="CAF1943432.1"/>
    <property type="molecule type" value="Genomic_DNA"/>
</dbReference>
<dbReference type="EMBL" id="CAJNRG010005521">
    <property type="protein sequence ID" value="CAF2077637.1"/>
    <property type="molecule type" value="Genomic_DNA"/>
</dbReference>
<evidence type="ECO:0000313" key="8">
    <source>
        <dbReference type="EMBL" id="CAF4122470.1"/>
    </source>
</evidence>
<protein>
    <submittedName>
        <fullName evidence="7">Uncharacterized protein</fullName>
    </submittedName>
</protein>
<feature type="compositionally biased region" description="Polar residues" evidence="1">
    <location>
        <begin position="46"/>
        <end position="63"/>
    </location>
</feature>
<organism evidence="7 11">
    <name type="scientific">Rotaria magnacalcarata</name>
    <dbReference type="NCBI Taxonomy" id="392030"/>
    <lineage>
        <taxon>Eukaryota</taxon>
        <taxon>Metazoa</taxon>
        <taxon>Spiralia</taxon>
        <taxon>Gnathifera</taxon>
        <taxon>Rotifera</taxon>
        <taxon>Eurotatoria</taxon>
        <taxon>Bdelloidea</taxon>
        <taxon>Philodinida</taxon>
        <taxon>Philodinidae</taxon>
        <taxon>Rotaria</taxon>
    </lineage>
</organism>
<dbReference type="EMBL" id="CAJOBH010166189">
    <property type="protein sequence ID" value="CAF4895848.1"/>
    <property type="molecule type" value="Genomic_DNA"/>
</dbReference>
<dbReference type="Proteomes" id="UP000663842">
    <property type="component" value="Unassembled WGS sequence"/>
</dbReference>
<dbReference type="Proteomes" id="UP000663856">
    <property type="component" value="Unassembled WGS sequence"/>
</dbReference>
<dbReference type="AlphaFoldDB" id="A0A819QV85"/>
<evidence type="ECO:0000313" key="11">
    <source>
        <dbReference type="Proteomes" id="UP000663842"/>
    </source>
</evidence>
<gene>
    <name evidence="10" type="ORF">BYL167_LOCUS51958</name>
    <name evidence="2" type="ORF">CJN711_LOCUS32524</name>
    <name evidence="9" type="ORF">GIL414_LOCUS34840</name>
    <name evidence="3" type="ORF">KQP761_LOCUS31490</name>
    <name evidence="4" type="ORF">MBJ925_LOCUS2135</name>
    <name evidence="8" type="ORF">OVN521_LOCUS22056</name>
    <name evidence="7" type="ORF">UXM345_LOCUS18273</name>
    <name evidence="5" type="ORF">WKI299_LOCUS2004</name>
    <name evidence="6" type="ORF">XDN619_LOCUS13917</name>
</gene>
<dbReference type="Proteomes" id="UP000663834">
    <property type="component" value="Unassembled WGS sequence"/>
</dbReference>
<dbReference type="EMBL" id="CAJOBG010004700">
    <property type="protein sequence ID" value="CAF4122470.1"/>
    <property type="molecule type" value="Genomic_DNA"/>
</dbReference>
<evidence type="ECO:0000313" key="6">
    <source>
        <dbReference type="EMBL" id="CAF2077637.1"/>
    </source>
</evidence>
<name>A0A819QV85_9BILA</name>
<dbReference type="EMBL" id="CAJNOW010017505">
    <property type="protein sequence ID" value="CAF1658293.1"/>
    <property type="molecule type" value="Genomic_DNA"/>
</dbReference>
<dbReference type="EMBL" id="CAJOBJ010081632">
    <property type="protein sequence ID" value="CAF4503589.1"/>
    <property type="molecule type" value="Genomic_DNA"/>
</dbReference>
<evidence type="ECO:0000313" key="7">
    <source>
        <dbReference type="EMBL" id="CAF4035527.1"/>
    </source>
</evidence>
<evidence type="ECO:0000313" key="3">
    <source>
        <dbReference type="EMBL" id="CAF1658293.1"/>
    </source>
</evidence>
<evidence type="ECO:0000313" key="10">
    <source>
        <dbReference type="EMBL" id="CAF4895848.1"/>
    </source>
</evidence>
<dbReference type="EMBL" id="CAJNOV010015589">
    <property type="protein sequence ID" value="CAF1576654.1"/>
    <property type="molecule type" value="Genomic_DNA"/>
</dbReference>
<evidence type="ECO:0000313" key="4">
    <source>
        <dbReference type="EMBL" id="CAF1921435.1"/>
    </source>
</evidence>
<proteinExistence type="predicted"/>
<sequence length="349" mass="38904">MAAPYIYYDPPVPHGYGTSVPYGYDGRQFDNYTPLYDSDFGDDESYSSNEDATTNRSARSAVTSDPGVDAPSKGTLTHGPNGEALPKLKIRRHIPGSSDPALQNFPIHLEAAATPSPLPPPPSNINVTIKRHHVEPQQPVIQHVPYPVPVYVNPPIQQHPVYPPYPYTQPVQPLQSFQPIQPVQSFQSLQPVQSFQPIQPVQYVQSIRPSVPAIEIVKPPSAKKPTTPVKNPIASASSLDGFVTESFELPTSRNKRNNVSTRQPIKTELITPRQSIVKQRKTLPVEYLDEEYEEYYELPKSYDVSQKTVSYRSAAGLTTRELENDQVGDRGNGVYLRSPKTKTVTYRKS</sequence>
<feature type="region of interest" description="Disordered" evidence="1">
    <location>
        <begin position="322"/>
        <end position="349"/>
    </location>
</feature>
<dbReference type="Proteomes" id="UP000663855">
    <property type="component" value="Unassembled WGS sequence"/>
</dbReference>
<evidence type="ECO:0000313" key="9">
    <source>
        <dbReference type="EMBL" id="CAF4503589.1"/>
    </source>
</evidence>
<evidence type="ECO:0000313" key="5">
    <source>
        <dbReference type="EMBL" id="CAF1943432.1"/>
    </source>
</evidence>
<evidence type="ECO:0000313" key="12">
    <source>
        <dbReference type="Proteomes" id="UP000663866"/>
    </source>
</evidence>
<evidence type="ECO:0000313" key="2">
    <source>
        <dbReference type="EMBL" id="CAF1576654.1"/>
    </source>
</evidence>
<dbReference type="OrthoDB" id="10058961at2759"/>